<dbReference type="InterPro" id="IPR006913">
    <property type="entry name" value="CENP-V/GFA"/>
</dbReference>
<evidence type="ECO:0000256" key="1">
    <source>
        <dbReference type="ARBA" id="ARBA00005495"/>
    </source>
</evidence>
<evidence type="ECO:0000256" key="3">
    <source>
        <dbReference type="ARBA" id="ARBA00022833"/>
    </source>
</evidence>
<accession>A0A845A1A9</accession>
<dbReference type="PANTHER" id="PTHR28620:SF1">
    <property type="entry name" value="CENP-V_GFA DOMAIN-CONTAINING PROTEIN"/>
    <property type="match status" value="1"/>
</dbReference>
<gene>
    <name evidence="5" type="ORF">GRI62_04760</name>
</gene>
<evidence type="ECO:0000256" key="2">
    <source>
        <dbReference type="ARBA" id="ARBA00022723"/>
    </source>
</evidence>
<proteinExistence type="inferred from homology"/>
<reference evidence="5 6" key="1">
    <citation type="submission" date="2019-12" db="EMBL/GenBank/DDBJ databases">
        <title>Genomic-based taxomic classification of the family Erythrobacteraceae.</title>
        <authorList>
            <person name="Xu L."/>
        </authorList>
    </citation>
    <scope>NUCLEOTIDE SEQUENCE [LARGE SCALE GENOMIC DNA]</scope>
    <source>
        <strain evidence="5 6">RC4-10-4</strain>
    </source>
</reference>
<evidence type="ECO:0000313" key="6">
    <source>
        <dbReference type="Proteomes" id="UP000460626"/>
    </source>
</evidence>
<dbReference type="Pfam" id="PF04828">
    <property type="entry name" value="GFA"/>
    <property type="match status" value="1"/>
</dbReference>
<comment type="caution">
    <text evidence="5">The sequence shown here is derived from an EMBL/GenBank/DDBJ whole genome shotgun (WGS) entry which is preliminary data.</text>
</comment>
<keyword evidence="3" id="KW-0862">Zinc</keyword>
<evidence type="ECO:0000259" key="4">
    <source>
        <dbReference type="PROSITE" id="PS51891"/>
    </source>
</evidence>
<dbReference type="GO" id="GO:0046872">
    <property type="term" value="F:metal ion binding"/>
    <property type="evidence" value="ECO:0007669"/>
    <property type="project" value="UniProtKB-KW"/>
</dbReference>
<name>A0A845A1A9_9SPHN</name>
<feature type="domain" description="CENP-V/GFA" evidence="4">
    <location>
        <begin position="5"/>
        <end position="106"/>
    </location>
</feature>
<dbReference type="PROSITE" id="PS51891">
    <property type="entry name" value="CENP_V_GFA"/>
    <property type="match status" value="1"/>
</dbReference>
<sequence length="148" mass="16285">MTTIRKGACHCRTVQYAAEFPDERLVASRCNCSMCAMKGAVMVYVPVDAVAVTAGEDLLDCYSFNTGAAKHRFCSVCGIHLFHQARSDPDKYAINTATLEGVDPYDDFAIVPVFDGRNHSSDNGGVRRKAGDMHFEATLDEMWPNDLI</sequence>
<dbReference type="InterPro" id="IPR052355">
    <property type="entry name" value="CENP-V-like"/>
</dbReference>
<organism evidence="5 6">
    <name type="scientific">Aurantiacibacter arachoides</name>
    <dbReference type="NCBI Taxonomy" id="1850444"/>
    <lineage>
        <taxon>Bacteria</taxon>
        <taxon>Pseudomonadati</taxon>
        <taxon>Pseudomonadota</taxon>
        <taxon>Alphaproteobacteria</taxon>
        <taxon>Sphingomonadales</taxon>
        <taxon>Erythrobacteraceae</taxon>
        <taxon>Aurantiacibacter</taxon>
    </lineage>
</organism>
<dbReference type="AlphaFoldDB" id="A0A845A1A9"/>
<dbReference type="RefSeq" id="WP_131452240.1">
    <property type="nucleotide sequence ID" value="NZ_BMJK01000001.1"/>
</dbReference>
<dbReference type="EMBL" id="WTYH01000001">
    <property type="protein sequence ID" value="MXO92916.1"/>
    <property type="molecule type" value="Genomic_DNA"/>
</dbReference>
<dbReference type="SUPFAM" id="SSF51316">
    <property type="entry name" value="Mss4-like"/>
    <property type="match status" value="1"/>
</dbReference>
<keyword evidence="2" id="KW-0479">Metal-binding</keyword>
<dbReference type="OrthoDB" id="9805575at2"/>
<protein>
    <submittedName>
        <fullName evidence="5">GFA family protein</fullName>
    </submittedName>
</protein>
<dbReference type="Gene3D" id="2.170.150.70">
    <property type="match status" value="1"/>
</dbReference>
<evidence type="ECO:0000313" key="5">
    <source>
        <dbReference type="EMBL" id="MXO92916.1"/>
    </source>
</evidence>
<dbReference type="PANTHER" id="PTHR28620">
    <property type="entry name" value="CENTROMERE PROTEIN V"/>
    <property type="match status" value="1"/>
</dbReference>
<dbReference type="InterPro" id="IPR011057">
    <property type="entry name" value="Mss4-like_sf"/>
</dbReference>
<dbReference type="Proteomes" id="UP000460626">
    <property type="component" value="Unassembled WGS sequence"/>
</dbReference>
<comment type="similarity">
    <text evidence="1">Belongs to the Gfa family.</text>
</comment>
<keyword evidence="6" id="KW-1185">Reference proteome</keyword>
<dbReference type="GO" id="GO:0016846">
    <property type="term" value="F:carbon-sulfur lyase activity"/>
    <property type="evidence" value="ECO:0007669"/>
    <property type="project" value="InterPro"/>
</dbReference>